<keyword evidence="1" id="KW-0479">Metal-binding</keyword>
<dbReference type="PROSITE" id="PS01360">
    <property type="entry name" value="ZF_MYND_1"/>
    <property type="match status" value="1"/>
</dbReference>
<dbReference type="SUPFAM" id="SSF144232">
    <property type="entry name" value="HIT/MYND zinc finger-like"/>
    <property type="match status" value="1"/>
</dbReference>
<dbReference type="EMBL" id="HBFU01000978">
    <property type="protein sequence ID" value="CAD8926662.1"/>
    <property type="molecule type" value="Transcribed_RNA"/>
</dbReference>
<keyword evidence="2 4" id="KW-0863">Zinc-finger</keyword>
<protein>
    <recommendedName>
        <fullName evidence="6">MYND-type domain-containing protein</fullName>
    </recommendedName>
</protein>
<dbReference type="InterPro" id="IPR002893">
    <property type="entry name" value="Znf_MYND"/>
</dbReference>
<dbReference type="PROSITE" id="PS50865">
    <property type="entry name" value="ZF_MYND_2"/>
    <property type="match status" value="1"/>
</dbReference>
<name>A0A7S1CS01_9STRA</name>
<dbReference type="AlphaFoldDB" id="A0A7S1CS01"/>
<evidence type="ECO:0000256" key="3">
    <source>
        <dbReference type="ARBA" id="ARBA00022833"/>
    </source>
</evidence>
<dbReference type="Gene3D" id="6.10.140.2220">
    <property type="match status" value="1"/>
</dbReference>
<accession>A0A7S1CS01</accession>
<evidence type="ECO:0000256" key="5">
    <source>
        <dbReference type="SAM" id="MobiDB-lite"/>
    </source>
</evidence>
<sequence length="467" mass="52643">MGKKSRKTSSSKNLSNSDRKNPAVLGSVVTTVAQYLKLADEEKLPLERYFSRHRHSVSSCDGDGAFNLISLFVLNPRLMLPGTPERSVITTVCMRVHDNIRSTMILPNDAFQNGMLQKLPLVEDIGPGKTMDEYYDAFVQNIQNSTGTGFRKAPYAHCKKLVNDCLLRMKTKKKVLVGKEERTVVRLFGLESEEHFHQQQIQLPRPAPAPDVDTLWLVLNRPEHYFFHVSSDLHDLFGFECGEVVIDHEYFERSLDYILEDEYRQERLPAMLNHAANWHMLEGSEEEVASWLLWERQPMVLHPVGHPDTVDAMRNSIILQLMINKFFNGQTGELLMHTFPAMNLYGSGITNFLFYTRHLSITGRLPPAFIVKASVAEGVDGASISDSGNTSAENVEGNVSTNLERTMRKLTIRKTSCAVCGATRSPTGTRLLVCSRCESVAYCCAEHQKIHWKSGGHKQQCTLDLLG</sequence>
<gene>
    <name evidence="7" type="ORF">SMAR1040_LOCUS609</name>
</gene>
<feature type="region of interest" description="Disordered" evidence="5">
    <location>
        <begin position="1"/>
        <end position="20"/>
    </location>
</feature>
<evidence type="ECO:0000256" key="1">
    <source>
        <dbReference type="ARBA" id="ARBA00022723"/>
    </source>
</evidence>
<evidence type="ECO:0000256" key="2">
    <source>
        <dbReference type="ARBA" id="ARBA00022771"/>
    </source>
</evidence>
<keyword evidence="3" id="KW-0862">Zinc</keyword>
<evidence type="ECO:0000256" key="4">
    <source>
        <dbReference type="PROSITE-ProRule" id="PRU00134"/>
    </source>
</evidence>
<evidence type="ECO:0000313" key="7">
    <source>
        <dbReference type="EMBL" id="CAD8926662.1"/>
    </source>
</evidence>
<dbReference type="Pfam" id="PF01753">
    <property type="entry name" value="zf-MYND"/>
    <property type="match status" value="1"/>
</dbReference>
<proteinExistence type="predicted"/>
<evidence type="ECO:0000259" key="6">
    <source>
        <dbReference type="PROSITE" id="PS50865"/>
    </source>
</evidence>
<feature type="domain" description="MYND-type" evidence="6">
    <location>
        <begin position="417"/>
        <end position="461"/>
    </location>
</feature>
<reference evidence="7" key="1">
    <citation type="submission" date="2021-01" db="EMBL/GenBank/DDBJ databases">
        <authorList>
            <person name="Corre E."/>
            <person name="Pelletier E."/>
            <person name="Niang G."/>
            <person name="Scheremetjew M."/>
            <person name="Finn R."/>
            <person name="Kale V."/>
            <person name="Holt S."/>
            <person name="Cochrane G."/>
            <person name="Meng A."/>
            <person name="Brown T."/>
            <person name="Cohen L."/>
        </authorList>
    </citation>
    <scope>NUCLEOTIDE SEQUENCE</scope>
    <source>
        <strain evidence="7">FE60</strain>
    </source>
</reference>
<dbReference type="GO" id="GO:0008270">
    <property type="term" value="F:zinc ion binding"/>
    <property type="evidence" value="ECO:0007669"/>
    <property type="project" value="UniProtKB-KW"/>
</dbReference>
<organism evidence="7">
    <name type="scientific">Skeletonema marinoi</name>
    <dbReference type="NCBI Taxonomy" id="267567"/>
    <lineage>
        <taxon>Eukaryota</taxon>
        <taxon>Sar</taxon>
        <taxon>Stramenopiles</taxon>
        <taxon>Ochrophyta</taxon>
        <taxon>Bacillariophyta</taxon>
        <taxon>Coscinodiscophyceae</taxon>
        <taxon>Thalassiosirophycidae</taxon>
        <taxon>Thalassiosirales</taxon>
        <taxon>Skeletonemataceae</taxon>
        <taxon>Skeletonema</taxon>
        <taxon>Skeletonema marinoi-dohrnii complex</taxon>
    </lineage>
</organism>